<evidence type="ECO:0000256" key="1">
    <source>
        <dbReference type="SAM" id="MobiDB-lite"/>
    </source>
</evidence>
<feature type="region of interest" description="Disordered" evidence="1">
    <location>
        <begin position="1"/>
        <end position="67"/>
    </location>
</feature>
<evidence type="ECO:0000313" key="2">
    <source>
        <dbReference type="EMBL" id="RJT86092.1"/>
    </source>
</evidence>
<name>A0A3A5MM12_9MICO</name>
<feature type="compositionally biased region" description="Basic and acidic residues" evidence="1">
    <location>
        <begin position="45"/>
        <end position="67"/>
    </location>
</feature>
<accession>A0A3A5MM12</accession>
<dbReference type="EMBL" id="QZVS01000094">
    <property type="protein sequence ID" value="RJT86092.1"/>
    <property type="molecule type" value="Genomic_DNA"/>
</dbReference>
<dbReference type="RefSeq" id="WP_119975990.1">
    <property type="nucleotide sequence ID" value="NZ_JBHSQA010000001.1"/>
</dbReference>
<feature type="compositionally biased region" description="Acidic residues" evidence="1">
    <location>
        <begin position="21"/>
        <end position="44"/>
    </location>
</feature>
<proteinExistence type="predicted"/>
<gene>
    <name evidence="2" type="ORF">D6T64_17590</name>
</gene>
<comment type="caution">
    <text evidence="2">The sequence shown here is derived from an EMBL/GenBank/DDBJ whole genome shotgun (WGS) entry which is preliminary data.</text>
</comment>
<sequence length="67" mass="7740">MSREPDGFWTDEDREVTEIDPNADEELVLGDDDDDVDLDDWGTDADERPVEGDSERSGDRDFYRDDL</sequence>
<dbReference type="AlphaFoldDB" id="A0A3A5MM12"/>
<evidence type="ECO:0000313" key="3">
    <source>
        <dbReference type="Proteomes" id="UP000272015"/>
    </source>
</evidence>
<dbReference type="Proteomes" id="UP000272015">
    <property type="component" value="Unassembled WGS sequence"/>
</dbReference>
<reference evidence="2 3" key="1">
    <citation type="submission" date="2018-09" db="EMBL/GenBank/DDBJ databases">
        <title>Novel species of Cryobacterium.</title>
        <authorList>
            <person name="Liu Q."/>
            <person name="Xin Y.-H."/>
        </authorList>
    </citation>
    <scope>NUCLEOTIDE SEQUENCE [LARGE SCALE GENOMIC DNA]</scope>
    <source>
        <strain evidence="2 3">Hh39</strain>
    </source>
</reference>
<organism evidence="2 3">
    <name type="scientific">Cryobacterium melibiosiphilum</name>
    <dbReference type="NCBI Taxonomy" id="995039"/>
    <lineage>
        <taxon>Bacteria</taxon>
        <taxon>Bacillati</taxon>
        <taxon>Actinomycetota</taxon>
        <taxon>Actinomycetes</taxon>
        <taxon>Micrococcales</taxon>
        <taxon>Microbacteriaceae</taxon>
        <taxon>Cryobacterium</taxon>
    </lineage>
</organism>
<protein>
    <submittedName>
        <fullName evidence="2">Uncharacterized protein</fullName>
    </submittedName>
</protein>
<keyword evidence="3" id="KW-1185">Reference proteome</keyword>